<evidence type="ECO:0000313" key="1">
    <source>
        <dbReference type="EMBL" id="KGG92078.1"/>
    </source>
</evidence>
<name>A0A0E3C2C9_9BURK</name>
<proteinExistence type="predicted"/>
<organism evidence="1 2">
    <name type="scientific">Comamonas thiooxydans</name>
    <dbReference type="NCBI Taxonomy" id="363952"/>
    <lineage>
        <taxon>Bacteria</taxon>
        <taxon>Pseudomonadati</taxon>
        <taxon>Pseudomonadota</taxon>
        <taxon>Betaproteobacteria</taxon>
        <taxon>Burkholderiales</taxon>
        <taxon>Comamonadaceae</taxon>
        <taxon>Comamonas</taxon>
    </lineage>
</organism>
<comment type="caution">
    <text evidence="1">The sequence shown here is derived from an EMBL/GenBank/DDBJ whole genome shotgun (WGS) entry which is preliminary data.</text>
</comment>
<gene>
    <name evidence="1" type="ORF">P245_12975</name>
</gene>
<protein>
    <submittedName>
        <fullName evidence="1">Uncharacterized protein</fullName>
    </submittedName>
</protein>
<reference evidence="1 2" key="1">
    <citation type="submission" date="2013-09" db="EMBL/GenBank/DDBJ databases">
        <title>High correlation between genotypes and phenotypes of environmental bacteria Comamonas testosteroni strains.</title>
        <authorList>
            <person name="Liu L."/>
            <person name="Zhu W."/>
            <person name="Xia X."/>
            <person name="Xu B."/>
            <person name="Luo M."/>
            <person name="Wang G."/>
        </authorList>
    </citation>
    <scope>NUCLEOTIDE SEQUENCE [LARGE SCALE GENOMIC DNA]</scope>
    <source>
        <strain evidence="1 2">JL14</strain>
    </source>
</reference>
<dbReference type="Proteomes" id="UP000029567">
    <property type="component" value="Unassembled WGS sequence"/>
</dbReference>
<dbReference type="AlphaFoldDB" id="A0A0E3C2C9"/>
<evidence type="ECO:0000313" key="2">
    <source>
        <dbReference type="Proteomes" id="UP000029567"/>
    </source>
</evidence>
<sequence length="59" mass="6543">MNLRLHRWRDWVSSAPGHLLRSAIQAQQLLPGPPKFKRKARIGLVIGQPPALPGSKPQA</sequence>
<accession>A0A0E3C2C9</accession>
<dbReference type="EMBL" id="AWTN01000090">
    <property type="protein sequence ID" value="KGG92078.1"/>
    <property type="molecule type" value="Genomic_DNA"/>
</dbReference>